<gene>
    <name evidence="2" type="ORF">ABT272_21215</name>
</gene>
<evidence type="ECO:0000313" key="3">
    <source>
        <dbReference type="Proteomes" id="UP001470023"/>
    </source>
</evidence>
<comment type="caution">
    <text evidence="2">The sequence shown here is derived from an EMBL/GenBank/DDBJ whole genome shotgun (WGS) entry which is preliminary data.</text>
</comment>
<accession>A0ABV1U950</accession>
<evidence type="ECO:0000313" key="2">
    <source>
        <dbReference type="EMBL" id="MER6430238.1"/>
    </source>
</evidence>
<proteinExistence type="predicted"/>
<reference evidence="2 3" key="1">
    <citation type="submission" date="2024-06" db="EMBL/GenBank/DDBJ databases">
        <title>The Natural Products Discovery Center: Release of the First 8490 Sequenced Strains for Exploring Actinobacteria Biosynthetic Diversity.</title>
        <authorList>
            <person name="Kalkreuter E."/>
            <person name="Kautsar S.A."/>
            <person name="Yang D."/>
            <person name="Bader C.D."/>
            <person name="Teijaro C.N."/>
            <person name="Fluegel L."/>
            <person name="Davis C.M."/>
            <person name="Simpson J.R."/>
            <person name="Lauterbach L."/>
            <person name="Steele A.D."/>
            <person name="Gui C."/>
            <person name="Meng S."/>
            <person name="Li G."/>
            <person name="Viehrig K."/>
            <person name="Ye F."/>
            <person name="Su P."/>
            <person name="Kiefer A.F."/>
            <person name="Nichols A."/>
            <person name="Cepeda A.J."/>
            <person name="Yan W."/>
            <person name="Fan B."/>
            <person name="Jiang Y."/>
            <person name="Adhikari A."/>
            <person name="Zheng C.-J."/>
            <person name="Schuster L."/>
            <person name="Cowan T.M."/>
            <person name="Smanski M.J."/>
            <person name="Chevrette M.G."/>
            <person name="De Carvalho L.P.S."/>
            <person name="Shen B."/>
        </authorList>
    </citation>
    <scope>NUCLEOTIDE SEQUENCE [LARGE SCALE GENOMIC DNA]</scope>
    <source>
        <strain evidence="2 3">NPDC001166</strain>
    </source>
</reference>
<feature type="chain" id="PRO_5047536695" description="Secreted protein" evidence="1">
    <location>
        <begin position="31"/>
        <end position="165"/>
    </location>
</feature>
<sequence>MLFGTPVKAALSAAAVASALLIPAAGSASAAPASGSTSGSGATVSAAASSFDAKCRSHSRTYVLKKYYRRVPVGPPTFYTLRCGTTTWGWKHIKLRHGWNSSMDRKIGAAIGSGDPNGRGGYSTYANQCPRIEKFRTILGTPGGNNDLLTAYKVDQPAVAGAVAC</sequence>
<organism evidence="2 3">
    <name type="scientific">Streptomyces sp. 900105245</name>
    <dbReference type="NCBI Taxonomy" id="3154379"/>
    <lineage>
        <taxon>Bacteria</taxon>
        <taxon>Bacillati</taxon>
        <taxon>Actinomycetota</taxon>
        <taxon>Actinomycetes</taxon>
        <taxon>Kitasatosporales</taxon>
        <taxon>Streptomycetaceae</taxon>
        <taxon>Streptomyces</taxon>
    </lineage>
</organism>
<protein>
    <recommendedName>
        <fullName evidence="4">Secreted protein</fullName>
    </recommendedName>
</protein>
<dbReference type="EMBL" id="JBEPAZ010000017">
    <property type="protein sequence ID" value="MER6430238.1"/>
    <property type="molecule type" value="Genomic_DNA"/>
</dbReference>
<keyword evidence="1" id="KW-0732">Signal</keyword>
<feature type="signal peptide" evidence="1">
    <location>
        <begin position="1"/>
        <end position="30"/>
    </location>
</feature>
<name>A0ABV1U950_9ACTN</name>
<dbReference type="Proteomes" id="UP001470023">
    <property type="component" value="Unassembled WGS sequence"/>
</dbReference>
<dbReference type="RefSeq" id="WP_260147803.1">
    <property type="nucleotide sequence ID" value="NZ_JBEOYA010000076.1"/>
</dbReference>
<evidence type="ECO:0000256" key="1">
    <source>
        <dbReference type="SAM" id="SignalP"/>
    </source>
</evidence>
<keyword evidence="3" id="KW-1185">Reference proteome</keyword>
<evidence type="ECO:0008006" key="4">
    <source>
        <dbReference type="Google" id="ProtNLM"/>
    </source>
</evidence>